<evidence type="ECO:0000256" key="1">
    <source>
        <dbReference type="ARBA" id="ARBA00023002"/>
    </source>
</evidence>
<comment type="caution">
    <text evidence="5">The sequence shown here is derived from an EMBL/GenBank/DDBJ whole genome shotgun (WGS) entry which is preliminary data.</text>
</comment>
<keyword evidence="6" id="KW-1185">Reference proteome</keyword>
<reference evidence="5" key="1">
    <citation type="submission" date="2022-04" db="EMBL/GenBank/DDBJ databases">
        <authorList>
            <person name="Seo M.-J."/>
        </authorList>
    </citation>
    <scope>NUCLEOTIDE SEQUENCE</scope>
    <source>
        <strain evidence="5">MBLB2552</strain>
    </source>
</reference>
<proteinExistence type="predicted"/>
<dbReference type="SUPFAM" id="SSF51735">
    <property type="entry name" value="NAD(P)-binding Rossmann-fold domains"/>
    <property type="match status" value="1"/>
</dbReference>
<evidence type="ECO:0000259" key="3">
    <source>
        <dbReference type="Pfam" id="PF01408"/>
    </source>
</evidence>
<dbReference type="Pfam" id="PF01408">
    <property type="entry name" value="GFO_IDH_MocA"/>
    <property type="match status" value="1"/>
</dbReference>
<protein>
    <submittedName>
        <fullName evidence="5">Gfo/Idh/MocA family oxidoreductase</fullName>
    </submittedName>
</protein>
<dbReference type="SUPFAM" id="SSF55347">
    <property type="entry name" value="Glyceraldehyde-3-phosphate dehydrogenase-like, C-terminal domain"/>
    <property type="match status" value="1"/>
</dbReference>
<name>A0A9X1XUN5_9BACL</name>
<keyword evidence="1" id="KW-0560">Oxidoreductase</keyword>
<dbReference type="PANTHER" id="PTHR43818">
    <property type="entry name" value="BCDNA.GH03377"/>
    <property type="match status" value="1"/>
</dbReference>
<dbReference type="PANTHER" id="PTHR43818:SF11">
    <property type="entry name" value="BCDNA.GH03377"/>
    <property type="match status" value="1"/>
</dbReference>
<dbReference type="AlphaFoldDB" id="A0A9X1XUN5"/>
<feature type="compositionally biased region" description="Polar residues" evidence="2">
    <location>
        <begin position="1"/>
        <end position="13"/>
    </location>
</feature>
<feature type="region of interest" description="Disordered" evidence="2">
    <location>
        <begin position="1"/>
        <end position="25"/>
    </location>
</feature>
<dbReference type="GO" id="GO:0016491">
    <property type="term" value="F:oxidoreductase activity"/>
    <property type="evidence" value="ECO:0007669"/>
    <property type="project" value="UniProtKB-KW"/>
</dbReference>
<organism evidence="5 6">
    <name type="scientific">Paenibacillus mellifer</name>
    <dbReference type="NCBI Taxonomy" id="2937794"/>
    <lineage>
        <taxon>Bacteria</taxon>
        <taxon>Bacillati</taxon>
        <taxon>Bacillota</taxon>
        <taxon>Bacilli</taxon>
        <taxon>Bacillales</taxon>
        <taxon>Paenibacillaceae</taxon>
        <taxon>Paenibacillus</taxon>
    </lineage>
</organism>
<feature type="domain" description="Gfo/Idh/MocA-like oxidoreductase N-terminal" evidence="3">
    <location>
        <begin position="59"/>
        <end position="155"/>
    </location>
</feature>
<evidence type="ECO:0000313" key="5">
    <source>
        <dbReference type="EMBL" id="MCK8485667.1"/>
    </source>
</evidence>
<dbReference type="Proteomes" id="UP001139534">
    <property type="component" value="Unassembled WGS sequence"/>
</dbReference>
<dbReference type="RefSeq" id="WP_248549925.1">
    <property type="nucleotide sequence ID" value="NZ_JALPRK010000001.1"/>
</dbReference>
<dbReference type="InterPro" id="IPR036291">
    <property type="entry name" value="NAD(P)-bd_dom_sf"/>
</dbReference>
<dbReference type="InterPro" id="IPR000683">
    <property type="entry name" value="Gfo/Idh/MocA-like_OxRdtase_N"/>
</dbReference>
<dbReference type="Gene3D" id="3.30.360.10">
    <property type="entry name" value="Dihydrodipicolinate Reductase, domain 2"/>
    <property type="match status" value="1"/>
</dbReference>
<dbReference type="InterPro" id="IPR050463">
    <property type="entry name" value="Gfo/Idh/MocA_oxidrdct_glycsds"/>
</dbReference>
<evidence type="ECO:0000313" key="6">
    <source>
        <dbReference type="Proteomes" id="UP001139534"/>
    </source>
</evidence>
<sequence length="372" mass="41462">MTTPMDQQQQPSFQAKDGMSYAPKGRPNAVVKPGEFVFAAVALDHGHIYGMAGGLIEAGATLKWVYDPDPAKVQTFVEQFPQAARADSLEQVLADPEVRLVAAAAVPSERGPLGLKVMDAGKDYFTDKTPFTQLEQLEAARRKVRETGRKYMVYYSERLHVESAVYAGQLVQQGAIGRVLQVTGFGPHRLNAGSRPEWFFEKEKYGGILCDIGSHQIEQFLYYTGCRDAQVLHSKVANYHHPEYPELEDYGDATLVGDNGATQYFRVDWFTPDGLSTWGDGRTFILGTEGYIELRKYVDLARDAEGDHVYLVNADGEQHFAVRGQVGYPFFGELVLDCLNRTENAMTQEHAFKAAELCLKAQQQALHITTSY</sequence>
<evidence type="ECO:0000259" key="4">
    <source>
        <dbReference type="Pfam" id="PF22725"/>
    </source>
</evidence>
<dbReference type="EMBL" id="JALPRK010000001">
    <property type="protein sequence ID" value="MCK8485667.1"/>
    <property type="molecule type" value="Genomic_DNA"/>
</dbReference>
<gene>
    <name evidence="5" type="ORF">M0651_00590</name>
</gene>
<dbReference type="GO" id="GO:0000166">
    <property type="term" value="F:nucleotide binding"/>
    <property type="evidence" value="ECO:0007669"/>
    <property type="project" value="InterPro"/>
</dbReference>
<dbReference type="Gene3D" id="3.40.50.720">
    <property type="entry name" value="NAD(P)-binding Rossmann-like Domain"/>
    <property type="match status" value="1"/>
</dbReference>
<evidence type="ECO:0000256" key="2">
    <source>
        <dbReference type="SAM" id="MobiDB-lite"/>
    </source>
</evidence>
<dbReference type="Pfam" id="PF22725">
    <property type="entry name" value="GFO_IDH_MocA_C3"/>
    <property type="match status" value="1"/>
</dbReference>
<accession>A0A9X1XUN5</accession>
<feature type="domain" description="GFO/IDH/MocA-like oxidoreductase" evidence="4">
    <location>
        <begin position="167"/>
        <end position="293"/>
    </location>
</feature>
<dbReference type="InterPro" id="IPR055170">
    <property type="entry name" value="GFO_IDH_MocA-like_dom"/>
</dbReference>